<gene>
    <name evidence="1" type="ORF">L1987_01084</name>
</gene>
<proteinExistence type="predicted"/>
<protein>
    <submittedName>
        <fullName evidence="1">Uncharacterized protein</fullName>
    </submittedName>
</protein>
<organism evidence="1 2">
    <name type="scientific">Smallanthus sonchifolius</name>
    <dbReference type="NCBI Taxonomy" id="185202"/>
    <lineage>
        <taxon>Eukaryota</taxon>
        <taxon>Viridiplantae</taxon>
        <taxon>Streptophyta</taxon>
        <taxon>Embryophyta</taxon>
        <taxon>Tracheophyta</taxon>
        <taxon>Spermatophyta</taxon>
        <taxon>Magnoliopsida</taxon>
        <taxon>eudicotyledons</taxon>
        <taxon>Gunneridae</taxon>
        <taxon>Pentapetalae</taxon>
        <taxon>asterids</taxon>
        <taxon>campanulids</taxon>
        <taxon>Asterales</taxon>
        <taxon>Asteraceae</taxon>
        <taxon>Asteroideae</taxon>
        <taxon>Heliantheae alliance</taxon>
        <taxon>Millerieae</taxon>
        <taxon>Smallanthus</taxon>
    </lineage>
</organism>
<reference evidence="2" key="1">
    <citation type="journal article" date="2022" name="Mol. Ecol. Resour.">
        <title>The genomes of chicory, endive, great burdock and yacon provide insights into Asteraceae palaeo-polyploidization history and plant inulin production.</title>
        <authorList>
            <person name="Fan W."/>
            <person name="Wang S."/>
            <person name="Wang H."/>
            <person name="Wang A."/>
            <person name="Jiang F."/>
            <person name="Liu H."/>
            <person name="Zhao H."/>
            <person name="Xu D."/>
            <person name="Zhang Y."/>
        </authorList>
    </citation>
    <scope>NUCLEOTIDE SEQUENCE [LARGE SCALE GENOMIC DNA]</scope>
    <source>
        <strain evidence="2">cv. Yunnan</strain>
    </source>
</reference>
<evidence type="ECO:0000313" key="1">
    <source>
        <dbReference type="EMBL" id="KAI3827023.1"/>
    </source>
</evidence>
<evidence type="ECO:0000313" key="2">
    <source>
        <dbReference type="Proteomes" id="UP001056120"/>
    </source>
</evidence>
<sequence length="245" mass="26762">MLTLRASTSIAGKQDFSIPLISRARATWTCGSKVKSSSRSSFDGALSTDGALSSASFMTGDSLQRPSLGKDVILPVDQDASSATGNCGDLLSSSCARRKWRFSNNKVGLLAYVILHSNNKAGLPVQKGIELSGILVEIKSGEWALKVVPWQNERMRQIIKIEPWTFVQKLGDVVFLPIGCAHQVRNLKIMGFISKPGVFKSPNSETYVIFGEAKIEDLSSQLQTEAAQQFKMSNMGNLKCPTWMQ</sequence>
<reference evidence="1 2" key="2">
    <citation type="journal article" date="2022" name="Mol. Ecol. Resour.">
        <title>The genomes of chicory, endive, great burdock and yacon provide insights into Asteraceae paleo-polyploidization history and plant inulin production.</title>
        <authorList>
            <person name="Fan W."/>
            <person name="Wang S."/>
            <person name="Wang H."/>
            <person name="Wang A."/>
            <person name="Jiang F."/>
            <person name="Liu H."/>
            <person name="Zhao H."/>
            <person name="Xu D."/>
            <person name="Zhang Y."/>
        </authorList>
    </citation>
    <scope>NUCLEOTIDE SEQUENCE [LARGE SCALE GENOMIC DNA]</scope>
    <source>
        <strain evidence="2">cv. Yunnan</strain>
        <tissue evidence="1">Leaves</tissue>
    </source>
</reference>
<keyword evidence="2" id="KW-1185">Reference proteome</keyword>
<accession>A0ACB9K420</accession>
<name>A0ACB9K420_9ASTR</name>
<comment type="caution">
    <text evidence="1">The sequence shown here is derived from an EMBL/GenBank/DDBJ whole genome shotgun (WGS) entry which is preliminary data.</text>
</comment>
<dbReference type="EMBL" id="CM042018">
    <property type="protein sequence ID" value="KAI3827023.1"/>
    <property type="molecule type" value="Genomic_DNA"/>
</dbReference>
<dbReference type="Proteomes" id="UP001056120">
    <property type="component" value="Linkage Group LG01"/>
</dbReference>